<proteinExistence type="inferred from homology"/>
<dbReference type="Pfam" id="PF01915">
    <property type="entry name" value="Glyco_hydro_3_C"/>
    <property type="match status" value="1"/>
</dbReference>
<dbReference type="Pfam" id="PF00933">
    <property type="entry name" value="Glyco_hydro_3"/>
    <property type="match status" value="1"/>
</dbReference>
<dbReference type="InterPro" id="IPR036881">
    <property type="entry name" value="Glyco_hydro_3_C_sf"/>
</dbReference>
<dbReference type="EMBL" id="JAFMPK010000048">
    <property type="protein sequence ID" value="MBO0611136.1"/>
    <property type="molecule type" value="Genomic_DNA"/>
</dbReference>
<keyword evidence="7" id="KW-1185">Reference proteome</keyword>
<organism evidence="6 7">
    <name type="scientific">Myceligenerans salitolerans</name>
    <dbReference type="NCBI Taxonomy" id="1230528"/>
    <lineage>
        <taxon>Bacteria</taxon>
        <taxon>Bacillati</taxon>
        <taxon>Actinomycetota</taxon>
        <taxon>Actinomycetes</taxon>
        <taxon>Micrococcales</taxon>
        <taxon>Promicromonosporaceae</taxon>
        <taxon>Myceligenerans</taxon>
    </lineage>
</organism>
<dbReference type="InterPro" id="IPR019800">
    <property type="entry name" value="Glyco_hydro_3_AS"/>
</dbReference>
<dbReference type="InterPro" id="IPR026891">
    <property type="entry name" value="Fn3-like"/>
</dbReference>
<dbReference type="Gene3D" id="3.20.20.300">
    <property type="entry name" value="Glycoside hydrolase, family 3, N-terminal domain"/>
    <property type="match status" value="2"/>
</dbReference>
<evidence type="ECO:0000256" key="4">
    <source>
        <dbReference type="RuleBase" id="RU361161"/>
    </source>
</evidence>
<dbReference type="SUPFAM" id="SSF52279">
    <property type="entry name" value="Beta-D-glucan exohydrolase, C-terminal domain"/>
    <property type="match status" value="1"/>
</dbReference>
<sequence>MTSATPADVVRRLTLEQKVRLVGGASYWTTADLPEVPAVFLADGPHGVRRLDPANGAISGADPATCFPPAVALGATFDVGLAERVGAAIGAEAAERGVGVVLGPGVNIKRSPLCGRNFEYVSEDPLHAGRVAAALVRGIQSAGVGACVKHFAANDQETERFRVSADIDERTLREVHLRPFQHVVTEARPWTVMSSYNRVNGTYVGEDPRLLTDVLRREWGFDGLVLSDWLAVHDRPAALRAGLDLEMPAPGEARVRQLVDAVKSGELTEEDVDRAAERVVALSRRAGEAQPPADATDLVDHHELAREAAARAIVLLRNEPVAGPGGDAPVPLLPLAQDARVAVVGELARTPRYQGAGSSQVVPTRLDDALTALTADFPDLSFAPGYALGREAGDDTALAAEAVAEASDADVVVFFAGLPGDAEAEGRDRTHIDLPAVQVDLLESVLDVNPRVVVVLSNGSVVRLPFADRVPALVEGWLLGQAGGPATADVLTGRVNPSGRLSETIPHRLADNPSYLDFPGEDLHVRYTEGVFVGHRWYDARDLDVTFPFGHGLSYTTFGYSDLTVAAAEDELRVTLTVANTGDVPGREVVQCYVGRDTSAVARPPRVLAAFDVVELEAGASRRVELTVPVSDLAHWSVREDGWITEGGTWRVEVGASSRDLRVAGDVQLPGTDAARPLTAESTVREALADPMVGPLIAGALEIMDEDVREMALATPVGRLPFVPDAGVSEKQLAELIALSDGSAGRIRRTAAKVLGSISARRRHGSR</sequence>
<keyword evidence="3" id="KW-0119">Carbohydrate metabolism</keyword>
<dbReference type="PANTHER" id="PTHR42715">
    <property type="entry name" value="BETA-GLUCOSIDASE"/>
    <property type="match status" value="1"/>
</dbReference>
<dbReference type="PANTHER" id="PTHR42715:SF10">
    <property type="entry name" value="BETA-GLUCOSIDASE"/>
    <property type="match status" value="1"/>
</dbReference>
<evidence type="ECO:0000256" key="2">
    <source>
        <dbReference type="ARBA" id="ARBA00022801"/>
    </source>
</evidence>
<dbReference type="InterPro" id="IPR017853">
    <property type="entry name" value="GH"/>
</dbReference>
<reference evidence="7" key="1">
    <citation type="submission" date="2023-07" db="EMBL/GenBank/DDBJ databases">
        <title>Myceligenerans salitolerans sp. nov., a halotolerant actinomycete isolated from a salt lake in Xinjiang, China.</title>
        <authorList>
            <person name="Guan T."/>
        </authorList>
    </citation>
    <scope>NUCLEOTIDE SEQUENCE [LARGE SCALE GENOMIC DNA]</scope>
    <source>
        <strain evidence="7">XHU 5031</strain>
    </source>
</reference>
<dbReference type="PRINTS" id="PR00133">
    <property type="entry name" value="GLHYDRLASE3"/>
</dbReference>
<comment type="similarity">
    <text evidence="1 4">Belongs to the glycosyl hydrolase 3 family.</text>
</comment>
<feature type="domain" description="Fibronectin type III-like" evidence="5">
    <location>
        <begin position="588"/>
        <end position="658"/>
    </location>
</feature>
<accession>A0ABS3IDL6</accession>
<dbReference type="GO" id="GO:0016787">
    <property type="term" value="F:hydrolase activity"/>
    <property type="evidence" value="ECO:0007669"/>
    <property type="project" value="UniProtKB-KW"/>
</dbReference>
<dbReference type="Gene3D" id="2.60.40.10">
    <property type="entry name" value="Immunoglobulins"/>
    <property type="match status" value="1"/>
</dbReference>
<name>A0ABS3IDL6_9MICO</name>
<dbReference type="InterPro" id="IPR001764">
    <property type="entry name" value="Glyco_hydro_3_N"/>
</dbReference>
<dbReference type="InterPro" id="IPR036962">
    <property type="entry name" value="Glyco_hydro_3_N_sf"/>
</dbReference>
<dbReference type="InterPro" id="IPR013783">
    <property type="entry name" value="Ig-like_fold"/>
</dbReference>
<keyword evidence="2 4" id="KW-0378">Hydrolase</keyword>
<dbReference type="InterPro" id="IPR050288">
    <property type="entry name" value="Cellulose_deg_GH3"/>
</dbReference>
<dbReference type="SUPFAM" id="SSF51445">
    <property type="entry name" value="(Trans)glycosidases"/>
    <property type="match status" value="1"/>
</dbReference>
<evidence type="ECO:0000256" key="3">
    <source>
        <dbReference type="ARBA" id="ARBA00023277"/>
    </source>
</evidence>
<dbReference type="InterPro" id="IPR002772">
    <property type="entry name" value="Glyco_hydro_3_C"/>
</dbReference>
<gene>
    <name evidence="6" type="ORF">J0911_19120</name>
</gene>
<keyword evidence="4" id="KW-0326">Glycosidase</keyword>
<protein>
    <submittedName>
        <fullName evidence="6">Glycoside hydrolase family 3 C-terminal domain-containing protein</fullName>
    </submittedName>
</protein>
<evidence type="ECO:0000259" key="5">
    <source>
        <dbReference type="SMART" id="SM01217"/>
    </source>
</evidence>
<dbReference type="PROSITE" id="PS00775">
    <property type="entry name" value="GLYCOSYL_HYDROL_F3"/>
    <property type="match status" value="1"/>
</dbReference>
<comment type="caution">
    <text evidence="6">The sequence shown here is derived from an EMBL/GenBank/DDBJ whole genome shotgun (WGS) entry which is preliminary data.</text>
</comment>
<dbReference type="Gene3D" id="3.40.50.1700">
    <property type="entry name" value="Glycoside hydrolase family 3 C-terminal domain"/>
    <property type="match status" value="2"/>
</dbReference>
<dbReference type="Proteomes" id="UP000664617">
    <property type="component" value="Unassembled WGS sequence"/>
</dbReference>
<dbReference type="RefSeq" id="WP_207277076.1">
    <property type="nucleotide sequence ID" value="NZ_JAFMPK010000048.1"/>
</dbReference>
<evidence type="ECO:0000256" key="1">
    <source>
        <dbReference type="ARBA" id="ARBA00005336"/>
    </source>
</evidence>
<evidence type="ECO:0000313" key="6">
    <source>
        <dbReference type="EMBL" id="MBO0611136.1"/>
    </source>
</evidence>
<evidence type="ECO:0000313" key="7">
    <source>
        <dbReference type="Proteomes" id="UP000664617"/>
    </source>
</evidence>
<dbReference type="SMART" id="SM01217">
    <property type="entry name" value="Fn3_like"/>
    <property type="match status" value="1"/>
</dbReference>
<dbReference type="Pfam" id="PF14310">
    <property type="entry name" value="Fn3-like"/>
    <property type="match status" value="1"/>
</dbReference>